<accession>A0A1H5KID7</accession>
<dbReference type="PROSITE" id="PS50929">
    <property type="entry name" value="ABC_TM1F"/>
    <property type="match status" value="1"/>
</dbReference>
<dbReference type="GO" id="GO:0005524">
    <property type="term" value="F:ATP binding"/>
    <property type="evidence" value="ECO:0007669"/>
    <property type="project" value="UniProtKB-KW"/>
</dbReference>
<keyword evidence="7 15" id="KW-0067">ATP-binding</keyword>
<dbReference type="PROSITE" id="PS50893">
    <property type="entry name" value="ABC_TRANSPORTER_2"/>
    <property type="match status" value="1"/>
</dbReference>
<dbReference type="PROSITE" id="PS00211">
    <property type="entry name" value="ABC_TRANSPORTER_1"/>
    <property type="match status" value="1"/>
</dbReference>
<dbReference type="SUPFAM" id="SSF90123">
    <property type="entry name" value="ABC transporter transmembrane region"/>
    <property type="match status" value="1"/>
</dbReference>
<feature type="transmembrane region" description="Helical" evidence="12">
    <location>
        <begin position="160"/>
        <end position="185"/>
    </location>
</feature>
<feature type="transmembrane region" description="Helical" evidence="12">
    <location>
        <begin position="304"/>
        <end position="322"/>
    </location>
</feature>
<keyword evidence="9 12" id="KW-0472">Membrane</keyword>
<feature type="transmembrane region" description="Helical" evidence="12">
    <location>
        <begin position="55"/>
        <end position="81"/>
    </location>
</feature>
<dbReference type="InterPro" id="IPR011527">
    <property type="entry name" value="ABC1_TM_dom"/>
</dbReference>
<evidence type="ECO:0000256" key="5">
    <source>
        <dbReference type="ARBA" id="ARBA00022692"/>
    </source>
</evidence>
<dbReference type="PANTHER" id="PTHR43394">
    <property type="entry name" value="ATP-DEPENDENT PERMEASE MDL1, MITOCHONDRIAL"/>
    <property type="match status" value="1"/>
</dbReference>
<keyword evidence="16" id="KW-1185">Reference proteome</keyword>
<dbReference type="FunFam" id="3.40.50.300:FF:000221">
    <property type="entry name" value="Multidrug ABC transporter ATP-binding protein"/>
    <property type="match status" value="1"/>
</dbReference>
<dbReference type="SUPFAM" id="SSF52540">
    <property type="entry name" value="P-loop containing nucleoside triphosphate hydrolases"/>
    <property type="match status" value="1"/>
</dbReference>
<feature type="transmembrane region" description="Helical" evidence="12">
    <location>
        <begin position="191"/>
        <end position="212"/>
    </location>
</feature>
<name>A0A1H5KID7_9MICO</name>
<keyword evidence="4" id="KW-0997">Cell inner membrane</keyword>
<feature type="domain" description="ABC transporter" evidence="13">
    <location>
        <begin position="373"/>
        <end position="608"/>
    </location>
</feature>
<dbReference type="Pfam" id="PF00664">
    <property type="entry name" value="ABC_membrane"/>
    <property type="match status" value="1"/>
</dbReference>
<comment type="subcellular location">
    <subcellularLocation>
        <location evidence="1">Cell inner membrane</location>
        <topology evidence="1">Multi-pass membrane protein</topology>
    </subcellularLocation>
</comment>
<comment type="similarity">
    <text evidence="10">Belongs to the ABC transporter superfamily. Siderophore-Fe(3+) uptake transporter (SIUT) (TC 3.A.1.21) family.</text>
</comment>
<evidence type="ECO:0000313" key="16">
    <source>
        <dbReference type="Proteomes" id="UP000199220"/>
    </source>
</evidence>
<reference evidence="16" key="1">
    <citation type="submission" date="2016-10" db="EMBL/GenBank/DDBJ databases">
        <authorList>
            <person name="Varghese N."/>
            <person name="Submissions S."/>
        </authorList>
    </citation>
    <scope>NUCLEOTIDE SEQUENCE [LARGE SCALE GENOMIC DNA]</scope>
    <source>
        <strain evidence="16">DSM 21368</strain>
    </source>
</reference>
<evidence type="ECO:0000313" key="15">
    <source>
        <dbReference type="EMBL" id="SEE63748.1"/>
    </source>
</evidence>
<sequence length="615" mass="64846">MTTPPSSTDATTSEPAGTEQPDVEVMPPDTVDAEAKERPVRISRLWFYARSHLRILLIGGTLTFFGGIVGLVQPVIAMSIIETLGDGDPLGNLLWILGGAVLVGAVLEAFGPYLMQRTGQNIILTVRRRLVSQLVHLTVPEVDRLKSGDLVSRLTSDTNLLRTVASTTVIGGLTAIFMLLGGLAVMAWIDLVLFAVTLSMAAVVTLVMLVVMPRIGAATRESQTALGDMGGILERLLGAFRTVKASGAEGREMASLDKAAVEARDKGVTVAVWEALAGVLAFLPVNIAFLVVLGLGGARVADGAMTIGSLIGFLLMLFYLMGPIGSLVQALSQLQTGLAAVARVEQVDHLDAEDLSDGAPTSAAGSSTEAARVEFDGVEFRYEADLAPVHRGVSFTATGTGLTALVGPSGAGKTTIFSLIEGFYPATAGTVRVDGRDIGDWPLRELRSMIGYVEQDAPVLHGTLRENLIMAAPEATDDDVARVVAQARLTDLVGRLPDGLDSAVGARGVTLSGGERQRVAIARALLRRPRLLLLDEATSQLDAANEAALRQVMLEAAGRTNVIVVAHRLSTVTSADQIVVLDAGRVRAIGTHADLLRTDDLYRDLATEQLLTAES</sequence>
<dbReference type="GO" id="GO:0015421">
    <property type="term" value="F:ABC-type oligopeptide transporter activity"/>
    <property type="evidence" value="ECO:0007669"/>
    <property type="project" value="TreeGrafter"/>
</dbReference>
<dbReference type="Pfam" id="PF00005">
    <property type="entry name" value="ABC_tran"/>
    <property type="match status" value="1"/>
</dbReference>
<keyword evidence="3" id="KW-1003">Cell membrane</keyword>
<dbReference type="STRING" id="648782.SAMN04488554_2246"/>
<dbReference type="InterPro" id="IPR017871">
    <property type="entry name" value="ABC_transporter-like_CS"/>
</dbReference>
<dbReference type="GO" id="GO:0016887">
    <property type="term" value="F:ATP hydrolysis activity"/>
    <property type="evidence" value="ECO:0007669"/>
    <property type="project" value="InterPro"/>
</dbReference>
<gene>
    <name evidence="15" type="ORF">SAMN04488554_2246</name>
</gene>
<organism evidence="15 16">
    <name type="scientific">Ruania alba</name>
    <dbReference type="NCBI Taxonomy" id="648782"/>
    <lineage>
        <taxon>Bacteria</taxon>
        <taxon>Bacillati</taxon>
        <taxon>Actinomycetota</taxon>
        <taxon>Actinomycetes</taxon>
        <taxon>Micrococcales</taxon>
        <taxon>Ruaniaceae</taxon>
        <taxon>Ruania</taxon>
    </lineage>
</organism>
<evidence type="ECO:0000256" key="8">
    <source>
        <dbReference type="ARBA" id="ARBA00022989"/>
    </source>
</evidence>
<feature type="transmembrane region" description="Helical" evidence="12">
    <location>
        <begin position="275"/>
        <end position="298"/>
    </location>
</feature>
<dbReference type="PANTHER" id="PTHR43394:SF1">
    <property type="entry name" value="ATP-BINDING CASSETTE SUB-FAMILY B MEMBER 10, MITOCHONDRIAL"/>
    <property type="match status" value="1"/>
</dbReference>
<dbReference type="InterPro" id="IPR036640">
    <property type="entry name" value="ABC1_TM_sf"/>
</dbReference>
<evidence type="ECO:0000256" key="7">
    <source>
        <dbReference type="ARBA" id="ARBA00022840"/>
    </source>
</evidence>
<keyword evidence="6" id="KW-0547">Nucleotide-binding</keyword>
<evidence type="ECO:0000259" key="13">
    <source>
        <dbReference type="PROSITE" id="PS50893"/>
    </source>
</evidence>
<dbReference type="InterPro" id="IPR003439">
    <property type="entry name" value="ABC_transporter-like_ATP-bd"/>
</dbReference>
<protein>
    <submittedName>
        <fullName evidence="15">ATP-binding cassette, subfamily B</fullName>
    </submittedName>
</protein>
<dbReference type="GO" id="GO:0005886">
    <property type="term" value="C:plasma membrane"/>
    <property type="evidence" value="ECO:0007669"/>
    <property type="project" value="UniProtKB-SubCell"/>
</dbReference>
<dbReference type="InterPro" id="IPR027417">
    <property type="entry name" value="P-loop_NTPase"/>
</dbReference>
<evidence type="ECO:0000256" key="3">
    <source>
        <dbReference type="ARBA" id="ARBA00022475"/>
    </source>
</evidence>
<dbReference type="CDD" id="cd18551">
    <property type="entry name" value="ABC_6TM_LmrA_like"/>
    <property type="match status" value="1"/>
</dbReference>
<evidence type="ECO:0000256" key="1">
    <source>
        <dbReference type="ARBA" id="ARBA00004429"/>
    </source>
</evidence>
<feature type="region of interest" description="Disordered" evidence="11">
    <location>
        <begin position="1"/>
        <end position="31"/>
    </location>
</feature>
<evidence type="ECO:0000256" key="12">
    <source>
        <dbReference type="SAM" id="Phobius"/>
    </source>
</evidence>
<evidence type="ECO:0000256" key="2">
    <source>
        <dbReference type="ARBA" id="ARBA00022448"/>
    </source>
</evidence>
<evidence type="ECO:0000256" key="11">
    <source>
        <dbReference type="SAM" id="MobiDB-lite"/>
    </source>
</evidence>
<feature type="compositionally biased region" description="Low complexity" evidence="11">
    <location>
        <begin position="1"/>
        <end position="15"/>
    </location>
</feature>
<dbReference type="InterPro" id="IPR039421">
    <property type="entry name" value="Type_1_exporter"/>
</dbReference>
<dbReference type="Gene3D" id="1.20.1560.10">
    <property type="entry name" value="ABC transporter type 1, transmembrane domain"/>
    <property type="match status" value="1"/>
</dbReference>
<evidence type="ECO:0000256" key="10">
    <source>
        <dbReference type="ARBA" id="ARBA00023455"/>
    </source>
</evidence>
<dbReference type="Proteomes" id="UP000199220">
    <property type="component" value="Unassembled WGS sequence"/>
</dbReference>
<dbReference type="InterPro" id="IPR003593">
    <property type="entry name" value="AAA+_ATPase"/>
</dbReference>
<dbReference type="EMBL" id="FNTX01000002">
    <property type="protein sequence ID" value="SEE63748.1"/>
    <property type="molecule type" value="Genomic_DNA"/>
</dbReference>
<dbReference type="AlphaFoldDB" id="A0A1H5KID7"/>
<keyword evidence="8 12" id="KW-1133">Transmembrane helix</keyword>
<dbReference type="RefSeq" id="WP_217632425.1">
    <property type="nucleotide sequence ID" value="NZ_FNTX01000002.1"/>
</dbReference>
<feature type="transmembrane region" description="Helical" evidence="12">
    <location>
        <begin position="93"/>
        <end position="114"/>
    </location>
</feature>
<feature type="domain" description="ABC transmembrane type-1" evidence="14">
    <location>
        <begin position="57"/>
        <end position="336"/>
    </location>
</feature>
<evidence type="ECO:0000259" key="14">
    <source>
        <dbReference type="PROSITE" id="PS50929"/>
    </source>
</evidence>
<evidence type="ECO:0000256" key="4">
    <source>
        <dbReference type="ARBA" id="ARBA00022519"/>
    </source>
</evidence>
<dbReference type="Gene3D" id="3.40.50.300">
    <property type="entry name" value="P-loop containing nucleotide triphosphate hydrolases"/>
    <property type="match status" value="1"/>
</dbReference>
<keyword evidence="2" id="KW-0813">Transport</keyword>
<proteinExistence type="inferred from homology"/>
<evidence type="ECO:0000256" key="9">
    <source>
        <dbReference type="ARBA" id="ARBA00023136"/>
    </source>
</evidence>
<keyword evidence="5 12" id="KW-0812">Transmembrane</keyword>
<evidence type="ECO:0000256" key="6">
    <source>
        <dbReference type="ARBA" id="ARBA00022741"/>
    </source>
</evidence>
<dbReference type="SMART" id="SM00382">
    <property type="entry name" value="AAA"/>
    <property type="match status" value="1"/>
</dbReference>